<keyword evidence="2" id="KW-1185">Reference proteome</keyword>
<accession>E8R605</accession>
<name>E8R605_ISOPI</name>
<dbReference type="STRING" id="575540.Isop_3345"/>
<sequence length="342" mass="36156">MNPCVSGVALLSLLMGGVDPSWWPNAAAAWRTLMVVIAAEPPEFRFDPLASYLQAGPEERIRIVERLSEPTREPSHAIELGTLLTAWEEADPVLADAAARSVGRLGATVALGLAEALRAERLERRRTAAAALATLGLDAAPAQEALLDLMAREPDPVARRRALVALGQLGTLDAQRRGAIRPALEALLHHADQEPDSPLIPLALTILGGWGEDAAALTGSVKTLLDRNRPAPLRLAAVETLGRIGPPAREAIPELVALLRESDLALRTAALVSLRRIGPEAIGPLTVALGGDPLWARMAALGLTSFGSQARSASDALHRMLNAKEADLRRAAARALQSIHGS</sequence>
<proteinExistence type="predicted"/>
<dbReference type="PANTHER" id="PTHR12697">
    <property type="entry name" value="PBS LYASE HEAT-LIKE PROTEIN"/>
    <property type="match status" value="1"/>
</dbReference>
<dbReference type="HOGENOM" id="CLU_810801_0_0_0"/>
<dbReference type="InterPro" id="IPR016024">
    <property type="entry name" value="ARM-type_fold"/>
</dbReference>
<dbReference type="EMBL" id="CP002353">
    <property type="protein sequence ID" value="ADV63907.1"/>
    <property type="molecule type" value="Genomic_DNA"/>
</dbReference>
<dbReference type="RefSeq" id="WP_013566195.1">
    <property type="nucleotide sequence ID" value="NC_014962.1"/>
</dbReference>
<dbReference type="SUPFAM" id="SSF48371">
    <property type="entry name" value="ARM repeat"/>
    <property type="match status" value="1"/>
</dbReference>
<keyword evidence="1" id="KW-0456">Lyase</keyword>
<dbReference type="Gene3D" id="1.25.10.10">
    <property type="entry name" value="Leucine-rich Repeat Variant"/>
    <property type="match status" value="2"/>
</dbReference>
<protein>
    <submittedName>
        <fullName evidence="1">PBS lyase HEAT domain protein repeat-containing protein</fullName>
    </submittedName>
</protein>
<dbReference type="InterPro" id="IPR004155">
    <property type="entry name" value="PBS_lyase_HEAT"/>
</dbReference>
<dbReference type="GO" id="GO:0016829">
    <property type="term" value="F:lyase activity"/>
    <property type="evidence" value="ECO:0007669"/>
    <property type="project" value="UniProtKB-KW"/>
</dbReference>
<dbReference type="Pfam" id="PF13646">
    <property type="entry name" value="HEAT_2"/>
    <property type="match status" value="1"/>
</dbReference>
<dbReference type="PANTHER" id="PTHR12697:SF5">
    <property type="entry name" value="DEOXYHYPUSINE HYDROXYLASE"/>
    <property type="match status" value="1"/>
</dbReference>
<dbReference type="eggNOG" id="COG1413">
    <property type="taxonomic scope" value="Bacteria"/>
</dbReference>
<organism evidence="1 2">
    <name type="scientific">Isosphaera pallida (strain ATCC 43644 / DSM 9630 / IS1B)</name>
    <dbReference type="NCBI Taxonomy" id="575540"/>
    <lineage>
        <taxon>Bacteria</taxon>
        <taxon>Pseudomonadati</taxon>
        <taxon>Planctomycetota</taxon>
        <taxon>Planctomycetia</taxon>
        <taxon>Isosphaerales</taxon>
        <taxon>Isosphaeraceae</taxon>
        <taxon>Isosphaera</taxon>
    </lineage>
</organism>
<dbReference type="GO" id="GO:0016491">
    <property type="term" value="F:oxidoreductase activity"/>
    <property type="evidence" value="ECO:0007669"/>
    <property type="project" value="TreeGrafter"/>
</dbReference>
<dbReference type="AlphaFoldDB" id="E8R605"/>
<dbReference type="Proteomes" id="UP000008631">
    <property type="component" value="Chromosome"/>
</dbReference>
<dbReference type="InterPro" id="IPR011989">
    <property type="entry name" value="ARM-like"/>
</dbReference>
<evidence type="ECO:0000313" key="2">
    <source>
        <dbReference type="Proteomes" id="UP000008631"/>
    </source>
</evidence>
<dbReference type="SMART" id="SM00567">
    <property type="entry name" value="EZ_HEAT"/>
    <property type="match status" value="3"/>
</dbReference>
<evidence type="ECO:0000313" key="1">
    <source>
        <dbReference type="EMBL" id="ADV63907.1"/>
    </source>
</evidence>
<gene>
    <name evidence="1" type="ordered locus">Isop_3345</name>
</gene>
<reference evidence="1 2" key="2">
    <citation type="journal article" date="2011" name="Stand. Genomic Sci.">
        <title>Complete genome sequence of Isosphaera pallida type strain (IS1B).</title>
        <authorList>
            <consortium name="US DOE Joint Genome Institute (JGI-PGF)"/>
            <person name="Goker M."/>
            <person name="Cleland D."/>
            <person name="Saunders E."/>
            <person name="Lapidus A."/>
            <person name="Nolan M."/>
            <person name="Lucas S."/>
            <person name="Hammon N."/>
            <person name="Deshpande S."/>
            <person name="Cheng J.F."/>
            <person name="Tapia R."/>
            <person name="Han C."/>
            <person name="Goodwin L."/>
            <person name="Pitluck S."/>
            <person name="Liolios K."/>
            <person name="Pagani I."/>
            <person name="Ivanova N."/>
            <person name="Mavromatis K."/>
            <person name="Pati A."/>
            <person name="Chen A."/>
            <person name="Palaniappan K."/>
            <person name="Land M."/>
            <person name="Hauser L."/>
            <person name="Chang Y.J."/>
            <person name="Jeffries C.D."/>
            <person name="Detter J.C."/>
            <person name="Beck B."/>
            <person name="Woyke T."/>
            <person name="Bristow J."/>
            <person name="Eisen J.A."/>
            <person name="Markowitz V."/>
            <person name="Hugenholtz P."/>
            <person name="Kyrpides N.C."/>
            <person name="Klenk H.P."/>
        </authorList>
    </citation>
    <scope>NUCLEOTIDE SEQUENCE [LARGE SCALE GENOMIC DNA]</scope>
    <source>
        <strain evidence="2">ATCC 43644 / DSM 9630 / IS1B</strain>
    </source>
</reference>
<dbReference type="KEGG" id="ipa:Isop_3345"/>
<dbReference type="InParanoid" id="E8R605"/>
<reference key="1">
    <citation type="submission" date="2010-11" db="EMBL/GenBank/DDBJ databases">
        <title>The complete sequence of chromosome of Isophaera pallida ATCC 43644.</title>
        <authorList>
            <consortium name="US DOE Joint Genome Institute (JGI-PGF)"/>
            <person name="Lucas S."/>
            <person name="Copeland A."/>
            <person name="Lapidus A."/>
            <person name="Bruce D."/>
            <person name="Goodwin L."/>
            <person name="Pitluck S."/>
            <person name="Kyrpides N."/>
            <person name="Mavromatis K."/>
            <person name="Pagani I."/>
            <person name="Ivanova N."/>
            <person name="Saunders E."/>
            <person name="Brettin T."/>
            <person name="Detter J.C."/>
            <person name="Han C."/>
            <person name="Tapia R."/>
            <person name="Land M."/>
            <person name="Hauser L."/>
            <person name="Markowitz V."/>
            <person name="Cheng J.-F."/>
            <person name="Hugenholtz P."/>
            <person name="Woyke T."/>
            <person name="Wu D."/>
            <person name="Eisen J.A."/>
        </authorList>
    </citation>
    <scope>NUCLEOTIDE SEQUENCE</scope>
    <source>
        <strain>ATCC 43644</strain>
    </source>
</reference>